<sequence>MSKVSRFVLAATLALAAGGCSTAVQGTPTPSNPAPQAGSSEANPLASVVSCDLLGKILQGLDYPPAAPDIINKKQACSTHKPGGANVLLQVSPGFAYDERRTNPSKTKVGDIHGRKAIQVRDLGGAPRGCDVKLEVKPHSNVSITVISETTTEQDCSLVDELATRLEPMLPKI</sequence>
<evidence type="ECO:0000256" key="1">
    <source>
        <dbReference type="SAM" id="SignalP"/>
    </source>
</evidence>
<dbReference type="InterPro" id="IPR024520">
    <property type="entry name" value="DUF3558"/>
</dbReference>
<gene>
    <name evidence="2" type="ORF">GCM10009754_04720</name>
</gene>
<accession>A0ABN2Q0J4</accession>
<dbReference type="PROSITE" id="PS51257">
    <property type="entry name" value="PROKAR_LIPOPROTEIN"/>
    <property type="match status" value="1"/>
</dbReference>
<feature type="chain" id="PRO_5046176734" description="DUF3558 domain-containing protein" evidence="1">
    <location>
        <begin position="17"/>
        <end position="173"/>
    </location>
</feature>
<evidence type="ECO:0000313" key="3">
    <source>
        <dbReference type="Proteomes" id="UP001501116"/>
    </source>
</evidence>
<dbReference type="RefSeq" id="WP_344412829.1">
    <property type="nucleotide sequence ID" value="NZ_BAAANN010000002.1"/>
</dbReference>
<keyword evidence="1" id="KW-0732">Signal</keyword>
<dbReference type="EMBL" id="BAAANN010000002">
    <property type="protein sequence ID" value="GAA1940536.1"/>
    <property type="molecule type" value="Genomic_DNA"/>
</dbReference>
<evidence type="ECO:0000313" key="2">
    <source>
        <dbReference type="EMBL" id="GAA1940536.1"/>
    </source>
</evidence>
<reference evidence="2 3" key="1">
    <citation type="journal article" date="2019" name="Int. J. Syst. Evol. Microbiol.">
        <title>The Global Catalogue of Microorganisms (GCM) 10K type strain sequencing project: providing services to taxonomists for standard genome sequencing and annotation.</title>
        <authorList>
            <consortium name="The Broad Institute Genomics Platform"/>
            <consortium name="The Broad Institute Genome Sequencing Center for Infectious Disease"/>
            <person name="Wu L."/>
            <person name="Ma J."/>
        </authorList>
    </citation>
    <scope>NUCLEOTIDE SEQUENCE [LARGE SCALE GENOMIC DNA]</scope>
    <source>
        <strain evidence="2 3">JCM 14545</strain>
    </source>
</reference>
<dbReference type="Pfam" id="PF12079">
    <property type="entry name" value="DUF3558"/>
    <property type="match status" value="1"/>
</dbReference>
<dbReference type="Proteomes" id="UP001501116">
    <property type="component" value="Unassembled WGS sequence"/>
</dbReference>
<evidence type="ECO:0008006" key="4">
    <source>
        <dbReference type="Google" id="ProtNLM"/>
    </source>
</evidence>
<proteinExistence type="predicted"/>
<comment type="caution">
    <text evidence="2">The sequence shown here is derived from an EMBL/GenBank/DDBJ whole genome shotgun (WGS) entry which is preliminary data.</text>
</comment>
<name>A0ABN2Q0J4_9PSEU</name>
<feature type="signal peptide" evidence="1">
    <location>
        <begin position="1"/>
        <end position="16"/>
    </location>
</feature>
<keyword evidence="3" id="KW-1185">Reference proteome</keyword>
<organism evidence="2 3">
    <name type="scientific">Amycolatopsis minnesotensis</name>
    <dbReference type="NCBI Taxonomy" id="337894"/>
    <lineage>
        <taxon>Bacteria</taxon>
        <taxon>Bacillati</taxon>
        <taxon>Actinomycetota</taxon>
        <taxon>Actinomycetes</taxon>
        <taxon>Pseudonocardiales</taxon>
        <taxon>Pseudonocardiaceae</taxon>
        <taxon>Amycolatopsis</taxon>
    </lineage>
</organism>
<protein>
    <recommendedName>
        <fullName evidence="4">DUF3558 domain-containing protein</fullName>
    </recommendedName>
</protein>